<keyword evidence="5 6" id="KW-0472">Membrane</keyword>
<feature type="transmembrane region" description="Helical" evidence="6">
    <location>
        <begin position="377"/>
        <end position="396"/>
    </location>
</feature>
<gene>
    <name evidence="8" type="ORF">RZN69_04455</name>
</gene>
<name>A0AAQ3QWY4_9BACT</name>
<dbReference type="PANTHER" id="PTHR33406">
    <property type="entry name" value="MEMBRANE PROTEIN MJ1562-RELATED"/>
    <property type="match status" value="1"/>
</dbReference>
<evidence type="ECO:0000256" key="5">
    <source>
        <dbReference type="ARBA" id="ARBA00023136"/>
    </source>
</evidence>
<keyword evidence="3 6" id="KW-0812">Transmembrane</keyword>
<evidence type="ECO:0000313" key="8">
    <source>
        <dbReference type="EMBL" id="WOO42330.1"/>
    </source>
</evidence>
<dbReference type="InterPro" id="IPR004869">
    <property type="entry name" value="MMPL_dom"/>
</dbReference>
<feature type="transmembrane region" description="Helical" evidence="6">
    <location>
        <begin position="311"/>
        <end position="330"/>
    </location>
</feature>
<feature type="transmembrane region" description="Helical" evidence="6">
    <location>
        <begin position="718"/>
        <end position="745"/>
    </location>
</feature>
<dbReference type="EMBL" id="CP136920">
    <property type="protein sequence ID" value="WOO42330.1"/>
    <property type="molecule type" value="Genomic_DNA"/>
</dbReference>
<sequence length="763" mass="82790">MGERFKNNLLLIGLIVLPIIWLLATGLPSKFSTNLLDLVPAESLSGDDARSMRAANALLAENVFLSVDGLEDSKEKQSAVALLEQLVAREEAFSGVVISNEDKFPESVWETLQTRKLPLFLARWIQNRKAKFEATSSDQNLSAWLADEQMKRLEAFLESPEGMAYAAQIPSDPLLLLPEALNTLRQFQPEHAVVSNDTLLAWIALAENPFDSDAQESIEKAVAFVTDELAHAFPNAAIETGGVYALARESASASKREVARLNIITAFIVFILLSLLLRRASSILLVLIPLTCAILWALAIGILVFGQIHVFALGMSAVLLGLAVDYGIHAEAHRTLGRGRDKSPWGAIKRPLMAGCLSTCIGFSVMAFTPIPALKQVAVLVPGGLLAALVSVYLIYSNTAFNVSQKQRLAFSFPKLKVSVIIGVSLGTTIISIFMITSRGYLYDSVTQFQLPATKQQKQFADMLERMDQGTSGERWVLYAPTAIELLQSMSVLNEQNETTIFPIAEVIVPPEKLQMSEQERRDFLIRFQDKLDGAGYDTEAFCASIDELVQPISAGVFEDSMSRLADALQGPLAFALGQEGGLFFSVFTIPNSADSFMLPPEVNAVQIAEREHLDYLLASANRGILAMCLFAFLLVSALLVLFFGFKDGLIVALLPLWTVLCANAILAVWSPGFSLISVIGSILGYCLALDYAAFAITERGKPLLSVRLSAVTSASAFAVLTTSPIIALSALGWSVCIPILIAWLGSECVNGSLSRNVLSTSQ</sequence>
<proteinExistence type="predicted"/>
<reference evidence="8 9" key="1">
    <citation type="submission" date="2023-10" db="EMBL/GenBank/DDBJ databases">
        <title>Rubellicoccus peritrichatus gen. nov., sp. nov., isolated from an algae of coral reef tank.</title>
        <authorList>
            <person name="Luo J."/>
        </authorList>
    </citation>
    <scope>NUCLEOTIDE SEQUENCE [LARGE SCALE GENOMIC DNA]</scope>
    <source>
        <strain evidence="8 9">CR14</strain>
    </source>
</reference>
<comment type="subcellular location">
    <subcellularLocation>
        <location evidence="1">Cell membrane</location>
        <topology evidence="1">Multi-pass membrane protein</topology>
    </subcellularLocation>
</comment>
<evidence type="ECO:0000256" key="1">
    <source>
        <dbReference type="ARBA" id="ARBA00004651"/>
    </source>
</evidence>
<dbReference type="RefSeq" id="WP_317834849.1">
    <property type="nucleotide sequence ID" value="NZ_CP136920.1"/>
</dbReference>
<evidence type="ECO:0000313" key="9">
    <source>
        <dbReference type="Proteomes" id="UP001304300"/>
    </source>
</evidence>
<dbReference type="Pfam" id="PF03176">
    <property type="entry name" value="MMPL"/>
    <property type="match status" value="1"/>
</dbReference>
<dbReference type="InterPro" id="IPR050545">
    <property type="entry name" value="Mycobact_MmpL"/>
</dbReference>
<dbReference type="SUPFAM" id="SSF82866">
    <property type="entry name" value="Multidrug efflux transporter AcrB transmembrane domain"/>
    <property type="match status" value="2"/>
</dbReference>
<dbReference type="AlphaFoldDB" id="A0AAQ3QWY4"/>
<accession>A0AAQ3QWY4</accession>
<dbReference type="Proteomes" id="UP001304300">
    <property type="component" value="Chromosome"/>
</dbReference>
<dbReference type="GO" id="GO:0005886">
    <property type="term" value="C:plasma membrane"/>
    <property type="evidence" value="ECO:0007669"/>
    <property type="project" value="UniProtKB-SubCell"/>
</dbReference>
<feature type="transmembrane region" description="Helical" evidence="6">
    <location>
        <begin position="651"/>
        <end position="670"/>
    </location>
</feature>
<evidence type="ECO:0000256" key="3">
    <source>
        <dbReference type="ARBA" id="ARBA00022692"/>
    </source>
</evidence>
<keyword evidence="4 6" id="KW-1133">Transmembrane helix</keyword>
<dbReference type="PANTHER" id="PTHR33406:SF13">
    <property type="entry name" value="MEMBRANE PROTEIN YDFJ"/>
    <property type="match status" value="1"/>
</dbReference>
<feature type="transmembrane region" description="Helical" evidence="6">
    <location>
        <begin position="416"/>
        <end position="436"/>
    </location>
</feature>
<keyword evidence="9" id="KW-1185">Reference proteome</keyword>
<protein>
    <submittedName>
        <fullName evidence="8">MMPL family transporter</fullName>
    </submittedName>
</protein>
<evidence type="ECO:0000256" key="2">
    <source>
        <dbReference type="ARBA" id="ARBA00022475"/>
    </source>
</evidence>
<feature type="transmembrane region" description="Helical" evidence="6">
    <location>
        <begin position="284"/>
        <end position="305"/>
    </location>
</feature>
<evidence type="ECO:0000259" key="7">
    <source>
        <dbReference type="Pfam" id="PF03176"/>
    </source>
</evidence>
<evidence type="ECO:0000256" key="6">
    <source>
        <dbReference type="SAM" id="Phobius"/>
    </source>
</evidence>
<evidence type="ECO:0000256" key="4">
    <source>
        <dbReference type="ARBA" id="ARBA00022989"/>
    </source>
</evidence>
<organism evidence="8 9">
    <name type="scientific">Rubellicoccus peritrichatus</name>
    <dbReference type="NCBI Taxonomy" id="3080537"/>
    <lineage>
        <taxon>Bacteria</taxon>
        <taxon>Pseudomonadati</taxon>
        <taxon>Verrucomicrobiota</taxon>
        <taxon>Opitutia</taxon>
        <taxon>Puniceicoccales</taxon>
        <taxon>Cerasicoccaceae</taxon>
        <taxon>Rubellicoccus</taxon>
    </lineage>
</organism>
<dbReference type="Gene3D" id="1.20.1640.10">
    <property type="entry name" value="Multidrug efflux transporter AcrB transmembrane domain"/>
    <property type="match status" value="1"/>
</dbReference>
<feature type="transmembrane region" description="Helical" evidence="6">
    <location>
        <begin position="258"/>
        <end position="277"/>
    </location>
</feature>
<feature type="domain" description="Membrane transport protein MMPL" evidence="7">
    <location>
        <begin position="191"/>
        <end position="392"/>
    </location>
</feature>
<keyword evidence="2" id="KW-1003">Cell membrane</keyword>
<feature type="transmembrane region" description="Helical" evidence="6">
    <location>
        <begin position="351"/>
        <end position="371"/>
    </location>
</feature>
<feature type="transmembrane region" description="Helical" evidence="6">
    <location>
        <begin position="676"/>
        <end position="697"/>
    </location>
</feature>
<feature type="transmembrane region" description="Helical" evidence="6">
    <location>
        <begin position="624"/>
        <end position="644"/>
    </location>
</feature>
<dbReference type="KEGG" id="puo:RZN69_04455"/>